<protein>
    <submittedName>
        <fullName evidence="2">Uncharacterized protein</fullName>
    </submittedName>
</protein>
<dbReference type="AlphaFoldDB" id="A0A2N9AL53"/>
<accession>A0A2N9AL53</accession>
<evidence type="ECO:0000313" key="2">
    <source>
        <dbReference type="EMBL" id="SOR27900.1"/>
    </source>
</evidence>
<evidence type="ECO:0000313" key="3">
    <source>
        <dbReference type="Proteomes" id="UP000233769"/>
    </source>
</evidence>
<sequence length="69" mass="7443">MGSLTAAGPESRVLRKADHEAAARQPRDRGIETAARDSNGTVTGPEIAKAGSPWRRIDFQPERARSVSE</sequence>
<organism evidence="2 3">
    <name type="scientific">Methylorubrum extorquens</name>
    <name type="common">Methylobacterium dichloromethanicum</name>
    <name type="synonym">Methylobacterium extorquens</name>
    <dbReference type="NCBI Taxonomy" id="408"/>
    <lineage>
        <taxon>Bacteria</taxon>
        <taxon>Pseudomonadati</taxon>
        <taxon>Pseudomonadota</taxon>
        <taxon>Alphaproteobacteria</taxon>
        <taxon>Hyphomicrobiales</taxon>
        <taxon>Methylobacteriaceae</taxon>
        <taxon>Methylorubrum</taxon>
    </lineage>
</organism>
<reference evidence="3" key="1">
    <citation type="submission" date="2017-10" db="EMBL/GenBank/DDBJ databases">
        <authorList>
            <person name="Regsiter A."/>
            <person name="William W."/>
        </authorList>
    </citation>
    <scope>NUCLEOTIDE SEQUENCE [LARGE SCALE GENOMIC DNA]</scope>
</reference>
<feature type="compositionally biased region" description="Basic and acidic residues" evidence="1">
    <location>
        <begin position="12"/>
        <end position="35"/>
    </location>
</feature>
<dbReference type="EMBL" id="LT962688">
    <property type="protein sequence ID" value="SOR27900.1"/>
    <property type="molecule type" value="Genomic_DNA"/>
</dbReference>
<name>A0A2N9AL53_METEX</name>
<feature type="region of interest" description="Disordered" evidence="1">
    <location>
        <begin position="1"/>
        <end position="69"/>
    </location>
</feature>
<proteinExistence type="predicted"/>
<feature type="compositionally biased region" description="Basic and acidic residues" evidence="1">
    <location>
        <begin position="55"/>
        <end position="69"/>
    </location>
</feature>
<gene>
    <name evidence="2" type="ORF">TK0001_1298</name>
</gene>
<evidence type="ECO:0000256" key="1">
    <source>
        <dbReference type="SAM" id="MobiDB-lite"/>
    </source>
</evidence>
<dbReference type="Proteomes" id="UP000233769">
    <property type="component" value="Chromosome tk0001"/>
</dbReference>